<dbReference type="SUPFAM" id="SSF46894">
    <property type="entry name" value="C-terminal effector domain of the bipartite response regulators"/>
    <property type="match status" value="1"/>
</dbReference>
<evidence type="ECO:0000256" key="1">
    <source>
        <dbReference type="ARBA" id="ARBA00023015"/>
    </source>
</evidence>
<dbReference type="PANTHER" id="PTHR44688:SF16">
    <property type="entry name" value="DNA-BINDING TRANSCRIPTIONAL ACTIVATOR DEVR_DOSR"/>
    <property type="match status" value="1"/>
</dbReference>
<dbReference type="PROSITE" id="PS00622">
    <property type="entry name" value="HTH_LUXR_1"/>
    <property type="match status" value="1"/>
</dbReference>
<accession>A0ABN1KAL6</accession>
<keyword evidence="1" id="KW-0805">Transcription regulation</keyword>
<dbReference type="InterPro" id="IPR000792">
    <property type="entry name" value="Tscrpt_reg_LuxR_C"/>
</dbReference>
<dbReference type="SMART" id="SM00421">
    <property type="entry name" value="HTH_LUXR"/>
    <property type="match status" value="1"/>
</dbReference>
<keyword evidence="6" id="KW-1185">Reference proteome</keyword>
<sequence length="150" mass="16097">MSNAYRLAWSDATQGFVPAFDTARNDPGFLRALCAAMQAVSDLSRAAHGPRAACNIVVSIDDDAQVTCSIAPPTPTTPAAANDGAPALSAREREVLGYLAKGFTANEIARLMQLSPFTVRSFVRRIYEKLNVSSKAEAIHEAHQQHLLAD</sequence>
<evidence type="ECO:0000256" key="2">
    <source>
        <dbReference type="ARBA" id="ARBA00023125"/>
    </source>
</evidence>
<feature type="domain" description="HTH luxR-type" evidence="4">
    <location>
        <begin position="81"/>
        <end position="146"/>
    </location>
</feature>
<dbReference type="CDD" id="cd06170">
    <property type="entry name" value="LuxR_C_like"/>
    <property type="match status" value="1"/>
</dbReference>
<evidence type="ECO:0000256" key="3">
    <source>
        <dbReference type="ARBA" id="ARBA00023163"/>
    </source>
</evidence>
<proteinExistence type="predicted"/>
<dbReference type="PANTHER" id="PTHR44688">
    <property type="entry name" value="DNA-BINDING TRANSCRIPTIONAL ACTIVATOR DEVR_DOSR"/>
    <property type="match status" value="1"/>
</dbReference>
<comment type="caution">
    <text evidence="5">The sequence shown here is derived from an EMBL/GenBank/DDBJ whole genome shotgun (WGS) entry which is preliminary data.</text>
</comment>
<evidence type="ECO:0000313" key="5">
    <source>
        <dbReference type="EMBL" id="GAA0760347.1"/>
    </source>
</evidence>
<name>A0ABN1KAL6_9BURK</name>
<dbReference type="PROSITE" id="PS50043">
    <property type="entry name" value="HTH_LUXR_2"/>
    <property type="match status" value="1"/>
</dbReference>
<dbReference type="InterPro" id="IPR036388">
    <property type="entry name" value="WH-like_DNA-bd_sf"/>
</dbReference>
<protein>
    <recommendedName>
        <fullName evidence="4">HTH luxR-type domain-containing protein</fullName>
    </recommendedName>
</protein>
<dbReference type="InterPro" id="IPR016032">
    <property type="entry name" value="Sig_transdc_resp-reg_C-effctor"/>
</dbReference>
<dbReference type="Pfam" id="PF00196">
    <property type="entry name" value="GerE"/>
    <property type="match status" value="1"/>
</dbReference>
<dbReference type="EMBL" id="BAAAEW010000026">
    <property type="protein sequence ID" value="GAA0760347.1"/>
    <property type="molecule type" value="Genomic_DNA"/>
</dbReference>
<evidence type="ECO:0000259" key="4">
    <source>
        <dbReference type="PROSITE" id="PS50043"/>
    </source>
</evidence>
<dbReference type="PRINTS" id="PR00038">
    <property type="entry name" value="HTHLUXR"/>
</dbReference>
<gene>
    <name evidence="5" type="ORF">GCM10009107_42780</name>
</gene>
<keyword evidence="2" id="KW-0238">DNA-binding</keyword>
<organism evidence="5 6">
    <name type="scientific">Ideonella azotifigens</name>
    <dbReference type="NCBI Taxonomy" id="513160"/>
    <lineage>
        <taxon>Bacteria</taxon>
        <taxon>Pseudomonadati</taxon>
        <taxon>Pseudomonadota</taxon>
        <taxon>Betaproteobacteria</taxon>
        <taxon>Burkholderiales</taxon>
        <taxon>Sphaerotilaceae</taxon>
        <taxon>Ideonella</taxon>
    </lineage>
</organism>
<reference evidence="5 6" key="1">
    <citation type="journal article" date="2019" name="Int. J. Syst. Evol. Microbiol.">
        <title>The Global Catalogue of Microorganisms (GCM) 10K type strain sequencing project: providing services to taxonomists for standard genome sequencing and annotation.</title>
        <authorList>
            <consortium name="The Broad Institute Genomics Platform"/>
            <consortium name="The Broad Institute Genome Sequencing Center for Infectious Disease"/>
            <person name="Wu L."/>
            <person name="Ma J."/>
        </authorList>
    </citation>
    <scope>NUCLEOTIDE SEQUENCE [LARGE SCALE GENOMIC DNA]</scope>
    <source>
        <strain evidence="5 6">JCM 15503</strain>
    </source>
</reference>
<dbReference type="Proteomes" id="UP001500279">
    <property type="component" value="Unassembled WGS sequence"/>
</dbReference>
<dbReference type="Gene3D" id="1.10.10.10">
    <property type="entry name" value="Winged helix-like DNA-binding domain superfamily/Winged helix DNA-binding domain"/>
    <property type="match status" value="1"/>
</dbReference>
<evidence type="ECO:0000313" key="6">
    <source>
        <dbReference type="Proteomes" id="UP001500279"/>
    </source>
</evidence>
<keyword evidence="3" id="KW-0804">Transcription</keyword>